<dbReference type="EMBL" id="JBFCZG010000006">
    <property type="protein sequence ID" value="KAL3421235.1"/>
    <property type="molecule type" value="Genomic_DNA"/>
</dbReference>
<dbReference type="SMART" id="SM00321">
    <property type="entry name" value="WSC"/>
    <property type="match status" value="1"/>
</dbReference>
<accession>A0ABR4PD86</accession>
<evidence type="ECO:0000259" key="3">
    <source>
        <dbReference type="PROSITE" id="PS51212"/>
    </source>
</evidence>
<name>A0ABR4PD86_9HELO</name>
<feature type="region of interest" description="Disordered" evidence="1">
    <location>
        <begin position="455"/>
        <end position="480"/>
    </location>
</feature>
<protein>
    <submittedName>
        <fullName evidence="4">WSC domain-containing protein</fullName>
    </submittedName>
</protein>
<feature type="signal peptide" evidence="2">
    <location>
        <begin position="1"/>
        <end position="17"/>
    </location>
</feature>
<keyword evidence="2" id="KW-0732">Signal</keyword>
<dbReference type="Pfam" id="PF01822">
    <property type="entry name" value="WSC"/>
    <property type="match status" value="1"/>
</dbReference>
<feature type="region of interest" description="Disordered" evidence="1">
    <location>
        <begin position="394"/>
        <end position="429"/>
    </location>
</feature>
<sequence>MLVHATLLTLLASLVSAKDKRTFAVNNFYGKGPLTMGRMDPIVNPGTASNHVHAIQGGSNFALSMSDTTLLESKCTSSLPKNDLSNYWTPALYFQDPSTGEFTSVEMFYMKVYYFFEATDDEIKAFEPGLRIVVGDANLRTPPAGGADLVIDLADGDPQPVQWTCPRSNTNDPLYPTDSKGTEGVGIQDTGNKGAGSGFPDKNCDGYASPLRADIHFPSCYNPAAGLDNYKENMQFPSSKGTSSGKANCPEGWIHTPHLFFEVYWNTPKFADKWTPGQGKQPFVLANGDPTGYSLHADFFSGWDVETLQQIIDNCDTGNGGIDTCPGLIGGVNDPSTSCNIDNLVPETISGTLSTLPGNNKVSEWGSDVIAPVVSSATAKIGIATSSTGAVAASSTVPSSAAAPVPVTTASSEPAPSSEASSPDTTSTIEASHTYSTTTALTTLTTSIATAGASGSATATTSADLPTSTDDTCEPDATSAASPVDGWAYTGCYADNTSSRVLTGIKFANVGQHAVTNTKCITYCAARGYSVAGTEYGGQCFCGNELKGSSLLDDAKCNMACEGDAAETCGGSVSLTVYSAVNKTRRDDAAAAAAVVEKKHERITRHLHRHMHRAPVPVPAPAPSADC</sequence>
<comment type="caution">
    <text evidence="4">The sequence shown here is derived from an EMBL/GenBank/DDBJ whole genome shotgun (WGS) entry which is preliminary data.</text>
</comment>
<gene>
    <name evidence="4" type="ORF">PVAG01_07680</name>
</gene>
<organism evidence="4 5">
    <name type="scientific">Phlyctema vagabunda</name>
    <dbReference type="NCBI Taxonomy" id="108571"/>
    <lineage>
        <taxon>Eukaryota</taxon>
        <taxon>Fungi</taxon>
        <taxon>Dikarya</taxon>
        <taxon>Ascomycota</taxon>
        <taxon>Pezizomycotina</taxon>
        <taxon>Leotiomycetes</taxon>
        <taxon>Helotiales</taxon>
        <taxon>Dermateaceae</taxon>
        <taxon>Phlyctema</taxon>
    </lineage>
</organism>
<evidence type="ECO:0000256" key="2">
    <source>
        <dbReference type="SAM" id="SignalP"/>
    </source>
</evidence>
<dbReference type="InterPro" id="IPR018535">
    <property type="entry name" value="DUF1996"/>
</dbReference>
<dbReference type="Proteomes" id="UP001629113">
    <property type="component" value="Unassembled WGS sequence"/>
</dbReference>
<dbReference type="InterPro" id="IPR002889">
    <property type="entry name" value="WSC_carb-bd"/>
</dbReference>
<dbReference type="PANTHER" id="PTHR43662">
    <property type="match status" value="1"/>
</dbReference>
<reference evidence="4 5" key="1">
    <citation type="submission" date="2024-06" db="EMBL/GenBank/DDBJ databases">
        <title>Complete genome of Phlyctema vagabunda strain 19-DSS-EL-015.</title>
        <authorList>
            <person name="Fiorenzani C."/>
        </authorList>
    </citation>
    <scope>NUCLEOTIDE SEQUENCE [LARGE SCALE GENOMIC DNA]</scope>
    <source>
        <strain evidence="4 5">19-DSS-EL-015</strain>
    </source>
</reference>
<dbReference type="Pfam" id="PF09362">
    <property type="entry name" value="DUF1996"/>
    <property type="match status" value="1"/>
</dbReference>
<feature type="domain" description="WSC" evidence="3">
    <location>
        <begin position="486"/>
        <end position="581"/>
    </location>
</feature>
<evidence type="ECO:0000256" key="1">
    <source>
        <dbReference type="SAM" id="MobiDB-lite"/>
    </source>
</evidence>
<dbReference type="PANTHER" id="PTHR43662:SF11">
    <property type="entry name" value="WSC DOMAIN-CONTAINING PROTEIN"/>
    <property type="match status" value="1"/>
</dbReference>
<proteinExistence type="predicted"/>
<keyword evidence="5" id="KW-1185">Reference proteome</keyword>
<evidence type="ECO:0000313" key="5">
    <source>
        <dbReference type="Proteomes" id="UP001629113"/>
    </source>
</evidence>
<dbReference type="PROSITE" id="PS51212">
    <property type="entry name" value="WSC"/>
    <property type="match status" value="1"/>
</dbReference>
<evidence type="ECO:0000313" key="4">
    <source>
        <dbReference type="EMBL" id="KAL3421235.1"/>
    </source>
</evidence>
<feature type="chain" id="PRO_5045202320" evidence="2">
    <location>
        <begin position="18"/>
        <end position="627"/>
    </location>
</feature>